<dbReference type="AlphaFoldDB" id="A0AAD7P0D9"/>
<evidence type="ECO:0000313" key="2">
    <source>
        <dbReference type="Proteomes" id="UP001215280"/>
    </source>
</evidence>
<evidence type="ECO:0008006" key="3">
    <source>
        <dbReference type="Google" id="ProtNLM"/>
    </source>
</evidence>
<feature type="non-terminal residue" evidence="1">
    <location>
        <position position="1"/>
    </location>
</feature>
<evidence type="ECO:0000313" key="1">
    <source>
        <dbReference type="EMBL" id="KAJ7782506.1"/>
    </source>
</evidence>
<dbReference type="GO" id="GO:0004672">
    <property type="term" value="F:protein kinase activity"/>
    <property type="evidence" value="ECO:0007669"/>
    <property type="project" value="InterPro"/>
</dbReference>
<reference evidence="1" key="1">
    <citation type="submission" date="2023-03" db="EMBL/GenBank/DDBJ databases">
        <title>Massive genome expansion in bonnet fungi (Mycena s.s.) driven by repeated elements and novel gene families across ecological guilds.</title>
        <authorList>
            <consortium name="Lawrence Berkeley National Laboratory"/>
            <person name="Harder C.B."/>
            <person name="Miyauchi S."/>
            <person name="Viragh M."/>
            <person name="Kuo A."/>
            <person name="Thoen E."/>
            <person name="Andreopoulos B."/>
            <person name="Lu D."/>
            <person name="Skrede I."/>
            <person name="Drula E."/>
            <person name="Henrissat B."/>
            <person name="Morin E."/>
            <person name="Kohler A."/>
            <person name="Barry K."/>
            <person name="LaButti K."/>
            <person name="Morin E."/>
            <person name="Salamov A."/>
            <person name="Lipzen A."/>
            <person name="Mereny Z."/>
            <person name="Hegedus B."/>
            <person name="Baldrian P."/>
            <person name="Stursova M."/>
            <person name="Weitz H."/>
            <person name="Taylor A."/>
            <person name="Grigoriev I.V."/>
            <person name="Nagy L.G."/>
            <person name="Martin F."/>
            <person name="Kauserud H."/>
        </authorList>
    </citation>
    <scope>NUCLEOTIDE SEQUENCE</scope>
    <source>
        <strain evidence="1">CBHHK188m</strain>
    </source>
</reference>
<keyword evidence="2" id="KW-1185">Reference proteome</keyword>
<gene>
    <name evidence="1" type="ORF">DFH07DRAFT_728103</name>
</gene>
<sequence>DGDDVPLDAVLKMDLNGKRKKDFLKEAIEYQTRAKDLQGLIFPVFYGCFQARIGLTTITCLVVEYCGEPMEQFLDEIDNPFLGELLLAVAWMHEHGLRHGDLCERNILVHNRHPRIIGLESAESHDCGLLVKAAHGAIIPISQEFGCDEIHDLVRRMGFWRPGNLYFARASSKL</sequence>
<organism evidence="1 2">
    <name type="scientific">Mycena maculata</name>
    <dbReference type="NCBI Taxonomy" id="230809"/>
    <lineage>
        <taxon>Eukaryota</taxon>
        <taxon>Fungi</taxon>
        <taxon>Dikarya</taxon>
        <taxon>Basidiomycota</taxon>
        <taxon>Agaricomycotina</taxon>
        <taxon>Agaricomycetes</taxon>
        <taxon>Agaricomycetidae</taxon>
        <taxon>Agaricales</taxon>
        <taxon>Marasmiineae</taxon>
        <taxon>Mycenaceae</taxon>
        <taxon>Mycena</taxon>
    </lineage>
</organism>
<dbReference type="SUPFAM" id="SSF56112">
    <property type="entry name" value="Protein kinase-like (PK-like)"/>
    <property type="match status" value="1"/>
</dbReference>
<dbReference type="InterPro" id="IPR011009">
    <property type="entry name" value="Kinase-like_dom_sf"/>
</dbReference>
<dbReference type="EMBL" id="JARJLG010000003">
    <property type="protein sequence ID" value="KAJ7782506.1"/>
    <property type="molecule type" value="Genomic_DNA"/>
</dbReference>
<protein>
    <recommendedName>
        <fullName evidence="3">Non-specific serine/threonine protein kinase</fullName>
    </recommendedName>
</protein>
<dbReference type="Gene3D" id="1.10.510.10">
    <property type="entry name" value="Transferase(Phosphotransferase) domain 1"/>
    <property type="match status" value="1"/>
</dbReference>
<dbReference type="Proteomes" id="UP001215280">
    <property type="component" value="Unassembled WGS sequence"/>
</dbReference>
<dbReference type="PROSITE" id="PS00109">
    <property type="entry name" value="PROTEIN_KINASE_TYR"/>
    <property type="match status" value="1"/>
</dbReference>
<dbReference type="InterPro" id="IPR008266">
    <property type="entry name" value="Tyr_kinase_AS"/>
</dbReference>
<name>A0AAD7P0D9_9AGAR</name>
<proteinExistence type="predicted"/>
<accession>A0AAD7P0D9</accession>
<comment type="caution">
    <text evidence="1">The sequence shown here is derived from an EMBL/GenBank/DDBJ whole genome shotgun (WGS) entry which is preliminary data.</text>
</comment>